<proteinExistence type="predicted"/>
<dbReference type="RefSeq" id="WP_238748616.1">
    <property type="nucleotide sequence ID" value="NZ_JAKOOW010000077.1"/>
</dbReference>
<reference evidence="1 2" key="1">
    <citation type="submission" date="2022-02" db="EMBL/GenBank/DDBJ databases">
        <title>Genome sequence data of Kingella unionensis sp. nov. strain CICC 24913 (CCUG 75125).</title>
        <authorList>
            <person name="Xiao M."/>
        </authorList>
    </citation>
    <scope>NUCLEOTIDE SEQUENCE [LARGE SCALE GENOMIC DNA]</scope>
    <source>
        <strain evidence="1 2">CICC 24913</strain>
    </source>
</reference>
<dbReference type="Proteomes" id="UP001298424">
    <property type="component" value="Unassembled WGS sequence"/>
</dbReference>
<protein>
    <recommendedName>
        <fullName evidence="3">Sucrose phosphatase-like domain-containing protein</fullName>
    </recommendedName>
</protein>
<evidence type="ECO:0000313" key="2">
    <source>
        <dbReference type="Proteomes" id="UP001298424"/>
    </source>
</evidence>
<dbReference type="InterPro" id="IPR024197">
    <property type="entry name" value="TPP-like"/>
</dbReference>
<sequence length="243" mass="27185">MQTILFTDLDDTLFVSKRKAPPAPDYQAAAFLADGSPISYASPVQQQWLAHWWQHALVVPVTARNHDSFRRVALPFDSHAVIDYGAVILHPDGTPDEAWLENSRRAASGCLPRWDELQQMLFRQPESADWNIRLIADYGIACYLLVKSKSGEGSLKTAADVLRGKLRDGEKLHWNGNNLALLPPWLDKAHAVRRLQEQYRRRYGTILSIGMGDSLIDTAFMRCCDYLIAPAASQIAAALGEMP</sequence>
<evidence type="ECO:0000313" key="1">
    <source>
        <dbReference type="EMBL" id="MCG6505052.1"/>
    </source>
</evidence>
<dbReference type="InterPro" id="IPR036412">
    <property type="entry name" value="HAD-like_sf"/>
</dbReference>
<keyword evidence="2" id="KW-1185">Reference proteome</keyword>
<gene>
    <name evidence="1" type="ORF">MB824_11195</name>
</gene>
<dbReference type="SUPFAM" id="SSF56784">
    <property type="entry name" value="HAD-like"/>
    <property type="match status" value="1"/>
</dbReference>
<name>A0ABS9NQI5_9NEIS</name>
<accession>A0ABS9NQI5</accession>
<dbReference type="InterPro" id="IPR023214">
    <property type="entry name" value="HAD_sf"/>
</dbReference>
<organism evidence="1 2">
    <name type="scientific">Kingella pumchi</name>
    <dbReference type="NCBI Taxonomy" id="2779506"/>
    <lineage>
        <taxon>Bacteria</taxon>
        <taxon>Pseudomonadati</taxon>
        <taxon>Pseudomonadota</taxon>
        <taxon>Betaproteobacteria</taxon>
        <taxon>Neisseriales</taxon>
        <taxon>Neisseriaceae</taxon>
        <taxon>Kingella</taxon>
    </lineage>
</organism>
<evidence type="ECO:0008006" key="3">
    <source>
        <dbReference type="Google" id="ProtNLM"/>
    </source>
</evidence>
<dbReference type="EMBL" id="JAKOOW010000077">
    <property type="protein sequence ID" value="MCG6505052.1"/>
    <property type="molecule type" value="Genomic_DNA"/>
</dbReference>
<dbReference type="PIRSF" id="PIRSF030802">
    <property type="entry name" value="UCP030802"/>
    <property type="match status" value="1"/>
</dbReference>
<dbReference type="Gene3D" id="3.40.50.1000">
    <property type="entry name" value="HAD superfamily/HAD-like"/>
    <property type="match status" value="2"/>
</dbReference>
<comment type="caution">
    <text evidence="1">The sequence shown here is derived from an EMBL/GenBank/DDBJ whole genome shotgun (WGS) entry which is preliminary data.</text>
</comment>